<dbReference type="OrthoDB" id="871140at2"/>
<feature type="transmembrane region" description="Helical" evidence="7">
    <location>
        <begin position="200"/>
        <end position="218"/>
    </location>
</feature>
<dbReference type="GO" id="GO:0042158">
    <property type="term" value="P:lipoprotein biosynthetic process"/>
    <property type="evidence" value="ECO:0007669"/>
    <property type="project" value="UniProtKB-UniRule"/>
</dbReference>
<dbReference type="InterPro" id="IPR001640">
    <property type="entry name" value="Lgt"/>
</dbReference>
<protein>
    <recommendedName>
        <fullName evidence="7">Phosphatidylglycerol--prolipoprotein diacylglyceryl transferase</fullName>
        <ecNumber evidence="7">2.5.1.145</ecNumber>
    </recommendedName>
</protein>
<keyword evidence="5 7" id="KW-1133">Transmembrane helix</keyword>
<keyword evidence="6 7" id="KW-0472">Membrane</keyword>
<dbReference type="PROSITE" id="PS01311">
    <property type="entry name" value="LGT"/>
    <property type="match status" value="1"/>
</dbReference>
<feature type="binding site" evidence="7">
    <location>
        <position position="143"/>
    </location>
    <ligand>
        <name>a 1,2-diacyl-sn-glycero-3-phospho-(1'-sn-glycerol)</name>
        <dbReference type="ChEBI" id="CHEBI:64716"/>
    </ligand>
</feature>
<dbReference type="AlphaFoldDB" id="A0A1G6SBW3"/>
<evidence type="ECO:0000313" key="8">
    <source>
        <dbReference type="EMBL" id="SDD13615.1"/>
    </source>
</evidence>
<dbReference type="GO" id="GO:0008961">
    <property type="term" value="F:phosphatidylglycerol-prolipoprotein diacylglyceryl transferase activity"/>
    <property type="evidence" value="ECO:0007669"/>
    <property type="project" value="UniProtKB-UniRule"/>
</dbReference>
<feature type="transmembrane region" description="Helical" evidence="7">
    <location>
        <begin position="60"/>
        <end position="79"/>
    </location>
</feature>
<dbReference type="STRING" id="265719.SAMN04488509_101389"/>
<dbReference type="RefSeq" id="WP_091238139.1">
    <property type="nucleotide sequence ID" value="NZ_FNAG01000001.1"/>
</dbReference>
<reference evidence="8 9" key="1">
    <citation type="submission" date="2016-10" db="EMBL/GenBank/DDBJ databases">
        <authorList>
            <person name="de Groot N.N."/>
        </authorList>
    </citation>
    <scope>NUCLEOTIDE SEQUENCE [LARGE SCALE GENOMIC DNA]</scope>
    <source>
        <strain evidence="8 9">DSM 16957</strain>
    </source>
</reference>
<keyword evidence="9" id="KW-1185">Reference proteome</keyword>
<evidence type="ECO:0000256" key="3">
    <source>
        <dbReference type="ARBA" id="ARBA00022679"/>
    </source>
</evidence>
<gene>
    <name evidence="7" type="primary">lgt</name>
    <name evidence="8" type="ORF">SAMN04488509_101389</name>
</gene>
<dbReference type="Pfam" id="PF01790">
    <property type="entry name" value="LGT"/>
    <property type="match status" value="1"/>
</dbReference>
<keyword evidence="8" id="KW-0449">Lipoprotein</keyword>
<evidence type="ECO:0000256" key="2">
    <source>
        <dbReference type="ARBA" id="ARBA00022475"/>
    </source>
</evidence>
<dbReference type="HAMAP" id="MF_01147">
    <property type="entry name" value="Lgt"/>
    <property type="match status" value="1"/>
</dbReference>
<dbReference type="PANTHER" id="PTHR30589:SF0">
    <property type="entry name" value="PHOSPHATIDYLGLYCEROL--PROLIPOPROTEIN DIACYLGLYCERYL TRANSFERASE"/>
    <property type="match status" value="1"/>
</dbReference>
<dbReference type="PANTHER" id="PTHR30589">
    <property type="entry name" value="PROLIPOPROTEIN DIACYLGLYCERYL TRANSFERASE"/>
    <property type="match status" value="1"/>
</dbReference>
<keyword evidence="2 7" id="KW-1003">Cell membrane</keyword>
<dbReference type="GO" id="GO:0005886">
    <property type="term" value="C:plasma membrane"/>
    <property type="evidence" value="ECO:0007669"/>
    <property type="project" value="UniProtKB-SubCell"/>
</dbReference>
<dbReference type="UniPathway" id="UPA00664"/>
<dbReference type="EMBL" id="FNAG01000001">
    <property type="protein sequence ID" value="SDD13615.1"/>
    <property type="molecule type" value="Genomic_DNA"/>
</dbReference>
<sequence length="290" mass="32479">MSASNFHLHQIDPIAVNVIGWPVHWYGIMYLLAFGAAWWLGRFRLRQGRFGVSEQAFGDLMFYGMLGVVLGGRLGYIVFYGWQQVLADPLSILRVWEGGMSFHGGLLGVMAAVWWWSRGQGRSIWETLDFVAPLVPLGLLFGRIGNYIGGELWGRTTDVAWAVIFPSGLPREYLHRPAAELQRLHAQGALDAFARHPSQLYEAFLEGLVLFGLLWWFSARPRKRYAVSGAFALGYGLFRFAVEFVREPDAHIGYLAFGWFTMGMLLSLPLVLVGLLLIGLSLRAATPRSA</sequence>
<dbReference type="Proteomes" id="UP000199603">
    <property type="component" value="Unassembled WGS sequence"/>
</dbReference>
<feature type="transmembrane region" description="Helical" evidence="7">
    <location>
        <begin position="225"/>
        <end position="242"/>
    </location>
</feature>
<comment type="function">
    <text evidence="7">Catalyzes the transfer of the diacylglyceryl group from phosphatidylglycerol to the sulfhydryl group of the N-terminal cysteine of a prolipoprotein, the first step in the formation of mature lipoproteins.</text>
</comment>
<feature type="transmembrane region" description="Helical" evidence="7">
    <location>
        <begin position="23"/>
        <end position="40"/>
    </location>
</feature>
<feature type="transmembrane region" description="Helical" evidence="7">
    <location>
        <begin position="99"/>
        <end position="116"/>
    </location>
</feature>
<evidence type="ECO:0000256" key="1">
    <source>
        <dbReference type="ARBA" id="ARBA00007150"/>
    </source>
</evidence>
<proteinExistence type="inferred from homology"/>
<accession>A0A1G6SBW3</accession>
<evidence type="ECO:0000313" key="9">
    <source>
        <dbReference type="Proteomes" id="UP000199603"/>
    </source>
</evidence>
<comment type="subcellular location">
    <subcellularLocation>
        <location evidence="7">Cell membrane</location>
        <topology evidence="7">Multi-pass membrane protein</topology>
    </subcellularLocation>
</comment>
<evidence type="ECO:0000256" key="6">
    <source>
        <dbReference type="ARBA" id="ARBA00023136"/>
    </source>
</evidence>
<keyword evidence="3 7" id="KW-0808">Transferase</keyword>
<feature type="transmembrane region" description="Helical" evidence="7">
    <location>
        <begin position="254"/>
        <end position="280"/>
    </location>
</feature>
<evidence type="ECO:0000256" key="7">
    <source>
        <dbReference type="HAMAP-Rule" id="MF_01147"/>
    </source>
</evidence>
<comment type="pathway">
    <text evidence="7">Protein modification; lipoprotein biosynthesis (diacylglyceryl transfer).</text>
</comment>
<keyword evidence="4 7" id="KW-0812">Transmembrane</keyword>
<name>A0A1G6SBW3_9GAMM</name>
<dbReference type="EC" id="2.5.1.145" evidence="7"/>
<evidence type="ECO:0000256" key="4">
    <source>
        <dbReference type="ARBA" id="ARBA00022692"/>
    </source>
</evidence>
<comment type="similarity">
    <text evidence="1 7">Belongs to the Lgt family.</text>
</comment>
<evidence type="ECO:0000256" key="5">
    <source>
        <dbReference type="ARBA" id="ARBA00022989"/>
    </source>
</evidence>
<organism evidence="8 9">
    <name type="scientific">Aquimonas voraii</name>
    <dbReference type="NCBI Taxonomy" id="265719"/>
    <lineage>
        <taxon>Bacteria</taxon>
        <taxon>Pseudomonadati</taxon>
        <taxon>Pseudomonadota</taxon>
        <taxon>Gammaproteobacteria</taxon>
        <taxon>Lysobacterales</taxon>
        <taxon>Lysobacteraceae</taxon>
        <taxon>Aquimonas</taxon>
    </lineage>
</organism>
<dbReference type="NCBIfam" id="TIGR00544">
    <property type="entry name" value="lgt"/>
    <property type="match status" value="1"/>
</dbReference>
<feature type="transmembrane region" description="Helical" evidence="7">
    <location>
        <begin position="128"/>
        <end position="148"/>
    </location>
</feature>
<comment type="catalytic activity">
    <reaction evidence="7">
        <text>L-cysteinyl-[prolipoprotein] + a 1,2-diacyl-sn-glycero-3-phospho-(1'-sn-glycerol) = an S-1,2-diacyl-sn-glyceryl-L-cysteinyl-[prolipoprotein] + sn-glycerol 1-phosphate + H(+)</text>
        <dbReference type="Rhea" id="RHEA:56712"/>
        <dbReference type="Rhea" id="RHEA-COMP:14679"/>
        <dbReference type="Rhea" id="RHEA-COMP:14680"/>
        <dbReference type="ChEBI" id="CHEBI:15378"/>
        <dbReference type="ChEBI" id="CHEBI:29950"/>
        <dbReference type="ChEBI" id="CHEBI:57685"/>
        <dbReference type="ChEBI" id="CHEBI:64716"/>
        <dbReference type="ChEBI" id="CHEBI:140658"/>
        <dbReference type="EC" id="2.5.1.145"/>
    </reaction>
</comment>